<organism evidence="1 2">
    <name type="scientific">Candidatus Contendobacter odensis Run_B_J11</name>
    <dbReference type="NCBI Taxonomy" id="1400861"/>
    <lineage>
        <taxon>Bacteria</taxon>
        <taxon>Pseudomonadati</taxon>
        <taxon>Pseudomonadota</taxon>
        <taxon>Gammaproteobacteria</taxon>
        <taxon>Candidatus Competibacteraceae</taxon>
        <taxon>Candidatus Contendibacter</taxon>
    </lineage>
</organism>
<accession>A0A7U7G8M8</accession>
<proteinExistence type="predicted"/>
<comment type="caution">
    <text evidence="1">The sequence shown here is derived from an EMBL/GenBank/DDBJ whole genome shotgun (WGS) entry which is preliminary data.</text>
</comment>
<keyword evidence="2" id="KW-1185">Reference proteome</keyword>
<dbReference type="EMBL" id="CBTK010000035">
    <property type="protein sequence ID" value="CDH43738.1"/>
    <property type="molecule type" value="Genomic_DNA"/>
</dbReference>
<sequence length="75" mass="8742">MTESESPAFIQIAVRKILTVKRGAGEKTALGRDGYFRRGCYRLERNFRLPLLKSDTRPSVFHTEREVATWTLQVW</sequence>
<gene>
    <name evidence="1" type="ORF">BN874_130063</name>
</gene>
<dbReference type="Proteomes" id="UP000019184">
    <property type="component" value="Unassembled WGS sequence"/>
</dbReference>
<protein>
    <submittedName>
        <fullName evidence="1">Uncharacterized protein</fullName>
    </submittedName>
</protein>
<evidence type="ECO:0000313" key="2">
    <source>
        <dbReference type="Proteomes" id="UP000019184"/>
    </source>
</evidence>
<dbReference type="AlphaFoldDB" id="A0A7U7G8M8"/>
<name>A0A7U7G8M8_9GAMM</name>
<reference evidence="1 2" key="1">
    <citation type="journal article" date="2014" name="ISME J.">
        <title>Candidatus Competibacter-lineage genomes retrieved from metagenomes reveal functional metabolic diversity.</title>
        <authorList>
            <person name="McIlroy S.J."/>
            <person name="Albertsen M."/>
            <person name="Andresen E.K."/>
            <person name="Saunders A.M."/>
            <person name="Kristiansen R."/>
            <person name="Stokholm-Bjerregaard M."/>
            <person name="Nielsen K.L."/>
            <person name="Nielsen P.H."/>
        </authorList>
    </citation>
    <scope>NUCLEOTIDE SEQUENCE [LARGE SCALE GENOMIC DNA]</scope>
    <source>
        <strain evidence="1 2">Run_B_J11</strain>
    </source>
</reference>
<evidence type="ECO:0000313" key="1">
    <source>
        <dbReference type="EMBL" id="CDH43738.1"/>
    </source>
</evidence>